<dbReference type="Proteomes" id="UP000011746">
    <property type="component" value="Unassembled WGS sequence"/>
</dbReference>
<keyword evidence="3" id="KW-1185">Reference proteome</keyword>
<name>K2GJ13_9BACI</name>
<dbReference type="AlphaFoldDB" id="K2GJ13"/>
<dbReference type="Proteomes" id="UP000092654">
    <property type="component" value="Chromosome"/>
</dbReference>
<dbReference type="EMBL" id="CP011361">
    <property type="protein sequence ID" value="AKG05542.1"/>
    <property type="molecule type" value="Genomic_DNA"/>
</dbReference>
<dbReference type="RefSeq" id="WP_008592631.1">
    <property type="nucleotide sequence ID" value="NZ_AMPQ01000045.1"/>
</dbReference>
<accession>K2GJ13</accession>
<evidence type="ECO:0000313" key="1">
    <source>
        <dbReference type="EMBL" id="AKG05542.1"/>
    </source>
</evidence>
<evidence type="ECO:0000313" key="4">
    <source>
        <dbReference type="Proteomes" id="UP000092654"/>
    </source>
</evidence>
<dbReference type="KEGG" id="sje:AAV35_012810"/>
<evidence type="ECO:0000313" key="3">
    <source>
        <dbReference type="Proteomes" id="UP000011746"/>
    </source>
</evidence>
<protein>
    <submittedName>
        <fullName evidence="2">Uncharacterized protein</fullName>
    </submittedName>
</protein>
<evidence type="ECO:0000313" key="2">
    <source>
        <dbReference type="EMBL" id="EKE30464.1"/>
    </source>
</evidence>
<reference evidence="2 3" key="1">
    <citation type="journal article" date="2012" name="J. Bacteriol.">
        <title>Draft Genome Sequence of Salimicrobium sp. Strain MJ3, Isolated from Myulchi-Jeot, Korean Fermented Seafood.</title>
        <authorList>
            <person name="Lee S.H."/>
            <person name="Jung J.Y."/>
            <person name="Jeon C.O."/>
        </authorList>
    </citation>
    <scope>NUCLEOTIDE SEQUENCE [LARGE SCALE GENOMIC DNA]</scope>
    <source>
        <strain evidence="2 3">MJ3</strain>
    </source>
</reference>
<proteinExistence type="predicted"/>
<sequence length="131" mass="15086">MITLRSTAHARIGTNVKRWMNFKGEGGNSMYERITPDDYKQAAENGIAKPTLERRVWSYHWPKSKATTEQTRVYGKKKMTNKELRKKVAIDELHARGVSATMAETLEQLELRVALARFEGIDVEADAEKWF</sequence>
<dbReference type="STRING" id="1230341.AAV35_012810"/>
<gene>
    <name evidence="1" type="ORF">AAV35_012810</name>
    <name evidence="2" type="ORF">MJ3_13524</name>
</gene>
<dbReference type="EMBL" id="AMPQ01000045">
    <property type="protein sequence ID" value="EKE30464.1"/>
    <property type="molecule type" value="Genomic_DNA"/>
</dbReference>
<dbReference type="OrthoDB" id="2418506at2"/>
<reference evidence="4" key="2">
    <citation type="submission" date="2015-06" db="EMBL/GenBank/DDBJ databases">
        <title>Salimicrobium jeotgali MJ3, isolated from Myulchi jeot, a traditional Korean fermented seafood.</title>
        <authorList>
            <person name="Kim K.H."/>
            <person name="Jeon C.O."/>
            <person name="Jin H.M."/>
        </authorList>
    </citation>
    <scope>NUCLEOTIDE SEQUENCE [LARGE SCALE GENOMIC DNA]</scope>
    <source>
        <strain evidence="4">MJ3</strain>
    </source>
</reference>
<reference evidence="1" key="3">
    <citation type="submission" date="2016-11" db="EMBL/GenBank/DDBJ databases">
        <title>Salimicrobium jeotgali MJ3, isolated from Myulchi jeot, a traditional Korean fermented seafood.</title>
        <authorList>
            <person name="Kim K.H."/>
            <person name="Jeon C.O."/>
            <person name="Jin H.M."/>
        </authorList>
    </citation>
    <scope>NUCLEOTIDE SEQUENCE</scope>
    <source>
        <strain evidence="1">MJ3</strain>
    </source>
</reference>
<organism evidence="2 3">
    <name type="scientific">Salimicrobium jeotgali</name>
    <dbReference type="NCBI Taxonomy" id="1230341"/>
    <lineage>
        <taxon>Bacteria</taxon>
        <taxon>Bacillati</taxon>
        <taxon>Bacillota</taxon>
        <taxon>Bacilli</taxon>
        <taxon>Bacillales</taxon>
        <taxon>Bacillaceae</taxon>
        <taxon>Salimicrobium</taxon>
    </lineage>
</organism>